<keyword evidence="2" id="KW-1185">Reference proteome</keyword>
<reference evidence="1 2" key="1">
    <citation type="submission" date="2024-04" db="EMBL/GenBank/DDBJ databases">
        <authorList>
            <person name="Waldvogel A.-M."/>
            <person name="Schoenle A."/>
        </authorList>
    </citation>
    <scope>NUCLEOTIDE SEQUENCE [LARGE SCALE GENOMIC DNA]</scope>
</reference>
<accession>A0AAV2J4U0</accession>
<dbReference type="Proteomes" id="UP001497482">
    <property type="component" value="Chromosome 10"/>
</dbReference>
<dbReference type="AlphaFoldDB" id="A0AAV2J4U0"/>
<sequence>METDRWKLKIPQLQLFGLGRPALGSVWAQSGISLGSVWDQSGISLGSVRGQSEVWGGAYRCRLTLGFHCCDCIVPGAKAKVRVHRLNKQEIKRSSAVTSPPQQ</sequence>
<organism evidence="1 2">
    <name type="scientific">Knipowitschia caucasica</name>
    <name type="common">Caucasian dwarf goby</name>
    <name type="synonym">Pomatoschistus caucasicus</name>
    <dbReference type="NCBI Taxonomy" id="637954"/>
    <lineage>
        <taxon>Eukaryota</taxon>
        <taxon>Metazoa</taxon>
        <taxon>Chordata</taxon>
        <taxon>Craniata</taxon>
        <taxon>Vertebrata</taxon>
        <taxon>Euteleostomi</taxon>
        <taxon>Actinopterygii</taxon>
        <taxon>Neopterygii</taxon>
        <taxon>Teleostei</taxon>
        <taxon>Neoteleostei</taxon>
        <taxon>Acanthomorphata</taxon>
        <taxon>Gobiaria</taxon>
        <taxon>Gobiiformes</taxon>
        <taxon>Gobioidei</taxon>
        <taxon>Gobiidae</taxon>
        <taxon>Gobiinae</taxon>
        <taxon>Knipowitschia</taxon>
    </lineage>
</organism>
<evidence type="ECO:0000313" key="1">
    <source>
        <dbReference type="EMBL" id="CAL1571416.1"/>
    </source>
</evidence>
<protein>
    <submittedName>
        <fullName evidence="1">Uncharacterized protein</fullName>
    </submittedName>
</protein>
<gene>
    <name evidence="1" type="ORF">KC01_LOCUS3533</name>
</gene>
<dbReference type="EMBL" id="OZ035832">
    <property type="protein sequence ID" value="CAL1571416.1"/>
    <property type="molecule type" value="Genomic_DNA"/>
</dbReference>
<evidence type="ECO:0000313" key="2">
    <source>
        <dbReference type="Proteomes" id="UP001497482"/>
    </source>
</evidence>
<proteinExistence type="predicted"/>
<name>A0AAV2J4U0_KNICA</name>